<reference evidence="1" key="2">
    <citation type="journal article" date="2015" name="Data Brief">
        <title>Shoot transcriptome of the giant reed, Arundo donax.</title>
        <authorList>
            <person name="Barrero R.A."/>
            <person name="Guerrero F.D."/>
            <person name="Moolhuijzen P."/>
            <person name="Goolsby J.A."/>
            <person name="Tidwell J."/>
            <person name="Bellgard S.E."/>
            <person name="Bellgard M.I."/>
        </authorList>
    </citation>
    <scope>NUCLEOTIDE SEQUENCE</scope>
    <source>
        <tissue evidence="1">Shoot tissue taken approximately 20 cm above the soil surface</tissue>
    </source>
</reference>
<dbReference type="AlphaFoldDB" id="A0A0A9HHX7"/>
<proteinExistence type="predicted"/>
<evidence type="ECO:0000313" key="1">
    <source>
        <dbReference type="EMBL" id="JAE32493.1"/>
    </source>
</evidence>
<accession>A0A0A9HHX7</accession>
<organism evidence="1">
    <name type="scientific">Arundo donax</name>
    <name type="common">Giant reed</name>
    <name type="synonym">Donax arundinaceus</name>
    <dbReference type="NCBI Taxonomy" id="35708"/>
    <lineage>
        <taxon>Eukaryota</taxon>
        <taxon>Viridiplantae</taxon>
        <taxon>Streptophyta</taxon>
        <taxon>Embryophyta</taxon>
        <taxon>Tracheophyta</taxon>
        <taxon>Spermatophyta</taxon>
        <taxon>Magnoliopsida</taxon>
        <taxon>Liliopsida</taxon>
        <taxon>Poales</taxon>
        <taxon>Poaceae</taxon>
        <taxon>PACMAD clade</taxon>
        <taxon>Arundinoideae</taxon>
        <taxon>Arundineae</taxon>
        <taxon>Arundo</taxon>
    </lineage>
</organism>
<reference evidence="1" key="1">
    <citation type="submission" date="2014-09" db="EMBL/GenBank/DDBJ databases">
        <authorList>
            <person name="Magalhaes I.L.F."/>
            <person name="Oliveira U."/>
            <person name="Santos F.R."/>
            <person name="Vidigal T.H.D.A."/>
            <person name="Brescovit A.D."/>
            <person name="Santos A.J."/>
        </authorList>
    </citation>
    <scope>NUCLEOTIDE SEQUENCE</scope>
    <source>
        <tissue evidence="1">Shoot tissue taken approximately 20 cm above the soil surface</tissue>
    </source>
</reference>
<dbReference type="EMBL" id="GBRH01165403">
    <property type="protein sequence ID" value="JAE32493.1"/>
    <property type="molecule type" value="Transcribed_RNA"/>
</dbReference>
<name>A0A0A9HHX7_ARUDO</name>
<sequence>MPYQGYDYKNNSRYNSNAYLALYISTQR</sequence>
<protein>
    <submittedName>
        <fullName evidence="1">Uncharacterized protein</fullName>
    </submittedName>
</protein>